<feature type="compositionally biased region" description="Basic and acidic residues" evidence="1">
    <location>
        <begin position="46"/>
        <end position="65"/>
    </location>
</feature>
<dbReference type="EMBL" id="JAUJYN010000008">
    <property type="protein sequence ID" value="KAK1265660.1"/>
    <property type="molecule type" value="Genomic_DNA"/>
</dbReference>
<protein>
    <submittedName>
        <fullName evidence="2">Uncharacterized protein</fullName>
    </submittedName>
</protein>
<feature type="region of interest" description="Disordered" evidence="1">
    <location>
        <begin position="45"/>
        <end position="65"/>
    </location>
</feature>
<keyword evidence="3" id="KW-1185">Reference proteome</keyword>
<organism evidence="2 3">
    <name type="scientific">Acorus gramineus</name>
    <name type="common">Dwarf sweet flag</name>
    <dbReference type="NCBI Taxonomy" id="55184"/>
    <lineage>
        <taxon>Eukaryota</taxon>
        <taxon>Viridiplantae</taxon>
        <taxon>Streptophyta</taxon>
        <taxon>Embryophyta</taxon>
        <taxon>Tracheophyta</taxon>
        <taxon>Spermatophyta</taxon>
        <taxon>Magnoliopsida</taxon>
        <taxon>Liliopsida</taxon>
        <taxon>Acoraceae</taxon>
        <taxon>Acorus</taxon>
    </lineage>
</organism>
<evidence type="ECO:0000256" key="1">
    <source>
        <dbReference type="SAM" id="MobiDB-lite"/>
    </source>
</evidence>
<evidence type="ECO:0000313" key="3">
    <source>
        <dbReference type="Proteomes" id="UP001179952"/>
    </source>
</evidence>
<accession>A0AAV9ANW7</accession>
<sequence>MAVLPKAVQNFKAGAGLSLRLPLNTYQMVVLALKRGVFAGSPAANLRERREEEKRRRRERLGENA</sequence>
<comment type="caution">
    <text evidence="2">The sequence shown here is derived from an EMBL/GenBank/DDBJ whole genome shotgun (WGS) entry which is preliminary data.</text>
</comment>
<proteinExistence type="predicted"/>
<evidence type="ECO:0000313" key="2">
    <source>
        <dbReference type="EMBL" id="KAK1265660.1"/>
    </source>
</evidence>
<name>A0AAV9ANW7_ACOGR</name>
<dbReference type="Proteomes" id="UP001179952">
    <property type="component" value="Unassembled WGS sequence"/>
</dbReference>
<reference evidence="2" key="2">
    <citation type="submission" date="2023-06" db="EMBL/GenBank/DDBJ databases">
        <authorList>
            <person name="Ma L."/>
            <person name="Liu K.-W."/>
            <person name="Li Z."/>
            <person name="Hsiao Y.-Y."/>
            <person name="Qi Y."/>
            <person name="Fu T."/>
            <person name="Tang G."/>
            <person name="Zhang D."/>
            <person name="Sun W.-H."/>
            <person name="Liu D.-K."/>
            <person name="Li Y."/>
            <person name="Chen G.-Z."/>
            <person name="Liu X.-D."/>
            <person name="Liao X.-Y."/>
            <person name="Jiang Y.-T."/>
            <person name="Yu X."/>
            <person name="Hao Y."/>
            <person name="Huang J."/>
            <person name="Zhao X.-W."/>
            <person name="Ke S."/>
            <person name="Chen Y.-Y."/>
            <person name="Wu W.-L."/>
            <person name="Hsu J.-L."/>
            <person name="Lin Y.-F."/>
            <person name="Huang M.-D."/>
            <person name="Li C.-Y."/>
            <person name="Huang L."/>
            <person name="Wang Z.-W."/>
            <person name="Zhao X."/>
            <person name="Zhong W.-Y."/>
            <person name="Peng D.-H."/>
            <person name="Ahmad S."/>
            <person name="Lan S."/>
            <person name="Zhang J.-S."/>
            <person name="Tsai W.-C."/>
            <person name="Van De Peer Y."/>
            <person name="Liu Z.-J."/>
        </authorList>
    </citation>
    <scope>NUCLEOTIDE SEQUENCE</scope>
    <source>
        <strain evidence="2">SCP</strain>
        <tissue evidence="2">Leaves</tissue>
    </source>
</reference>
<gene>
    <name evidence="2" type="ORF">QJS04_geneDACA014970</name>
</gene>
<dbReference type="AlphaFoldDB" id="A0AAV9ANW7"/>
<reference evidence="2" key="1">
    <citation type="journal article" date="2023" name="Nat. Commun.">
        <title>Diploid and tetraploid genomes of Acorus and the evolution of monocots.</title>
        <authorList>
            <person name="Ma L."/>
            <person name="Liu K.W."/>
            <person name="Li Z."/>
            <person name="Hsiao Y.Y."/>
            <person name="Qi Y."/>
            <person name="Fu T."/>
            <person name="Tang G.D."/>
            <person name="Zhang D."/>
            <person name="Sun W.H."/>
            <person name="Liu D.K."/>
            <person name="Li Y."/>
            <person name="Chen G.Z."/>
            <person name="Liu X.D."/>
            <person name="Liao X.Y."/>
            <person name="Jiang Y.T."/>
            <person name="Yu X."/>
            <person name="Hao Y."/>
            <person name="Huang J."/>
            <person name="Zhao X.W."/>
            <person name="Ke S."/>
            <person name="Chen Y.Y."/>
            <person name="Wu W.L."/>
            <person name="Hsu J.L."/>
            <person name="Lin Y.F."/>
            <person name="Huang M.D."/>
            <person name="Li C.Y."/>
            <person name="Huang L."/>
            <person name="Wang Z.W."/>
            <person name="Zhao X."/>
            <person name="Zhong W.Y."/>
            <person name="Peng D.H."/>
            <person name="Ahmad S."/>
            <person name="Lan S."/>
            <person name="Zhang J.S."/>
            <person name="Tsai W.C."/>
            <person name="Van de Peer Y."/>
            <person name="Liu Z.J."/>
        </authorList>
    </citation>
    <scope>NUCLEOTIDE SEQUENCE</scope>
    <source>
        <strain evidence="2">SCP</strain>
    </source>
</reference>